<feature type="region of interest" description="Disordered" evidence="1">
    <location>
        <begin position="23"/>
        <end position="61"/>
    </location>
</feature>
<feature type="compositionally biased region" description="Basic and acidic residues" evidence="1">
    <location>
        <begin position="131"/>
        <end position="149"/>
    </location>
</feature>
<dbReference type="AlphaFoldDB" id="A0A8S4HI59"/>
<sequence length="596" mass="67834">MTKQIHPQLLHNLVLLLREKSPEDSTYDPSVDERSGFPTRNSSVSDVLASHGEDHTTGKNGEEETPIIFLLTQMGKELLIHDDLNVQKKKFVSESHLVIQRDGNCVTVSSKNGLLYAVVWLCGGKKREGEERTTAEEKVTEREPPTERNKHNRVLSTIKRTSNKFEANLNYYVSYAKGTFQLRRIHLLECSQMVWDFQFCKGDLRRRIRYAHWSKCLCFVLSPRLLVREHALFLSGLVRRLGRSSRGALFHVVEEGGRAVRAAPPVGEVAVDTAADDTVEAPRERPRRANQQKTPFLRKIRAILSLLKEENSNLRSPYHLEDYTKIFLHNCDQLNRKSFLSFLKQMDHLHVHAVNLNTLFGLYFSETEENILKVFRKCERVSKRTSRSVCLVLDGIDVLARQSGKSGKSGKSGQNCGEGLDDGCEDLRDDSPGGEANDNGRLLTTLLLCLDSIDSYSTGRRRPRRRAAAQREHDEGNTGDNLCKGGNPAKGGQKKKHSPEEDLEEEEEEEEEESDHTGSPSTDEGAKKKLKRKKLATHVTFDIKQLAKIYKEKHTQMTRRKKKKYISIVVLSDLDLKHFDASLTRAGRFFHFIKCE</sequence>
<protein>
    <submittedName>
        <fullName evidence="2">(malaria parasite P. vivax) hypothetical protein</fullName>
    </submittedName>
</protein>
<name>A0A8S4HI59_PLAVI</name>
<proteinExistence type="predicted"/>
<reference evidence="2" key="1">
    <citation type="submission" date="2021-09" db="EMBL/GenBank/DDBJ databases">
        <authorList>
            <consortium name="Pathogen Informatics"/>
        </authorList>
    </citation>
    <scope>NUCLEOTIDE SEQUENCE</scope>
    <source>
        <strain evidence="2">PvW1</strain>
    </source>
</reference>
<organism evidence="2 3">
    <name type="scientific">Plasmodium vivax</name>
    <name type="common">malaria parasite P. vivax</name>
    <dbReference type="NCBI Taxonomy" id="5855"/>
    <lineage>
        <taxon>Eukaryota</taxon>
        <taxon>Sar</taxon>
        <taxon>Alveolata</taxon>
        <taxon>Apicomplexa</taxon>
        <taxon>Aconoidasida</taxon>
        <taxon>Haemosporida</taxon>
        <taxon>Plasmodiidae</taxon>
        <taxon>Plasmodium</taxon>
        <taxon>Plasmodium (Plasmodium)</taxon>
    </lineage>
</organism>
<accession>A0A8S4HI59</accession>
<feature type="region of interest" description="Disordered" evidence="1">
    <location>
        <begin position="457"/>
        <end position="531"/>
    </location>
</feature>
<dbReference type="InterPro" id="IPR027417">
    <property type="entry name" value="P-loop_NTPase"/>
</dbReference>
<feature type="compositionally biased region" description="Basic residues" evidence="1">
    <location>
        <begin position="459"/>
        <end position="468"/>
    </location>
</feature>
<feature type="region of interest" description="Disordered" evidence="1">
    <location>
        <begin position="131"/>
        <end position="150"/>
    </location>
</feature>
<dbReference type="Gene3D" id="3.40.50.300">
    <property type="entry name" value="P-loop containing nucleotide triphosphate hydrolases"/>
    <property type="match status" value="1"/>
</dbReference>
<dbReference type="VEuPathDB" id="PlasmoDB:PVPAM_080039200"/>
<evidence type="ECO:0000256" key="1">
    <source>
        <dbReference type="SAM" id="MobiDB-lite"/>
    </source>
</evidence>
<feature type="compositionally biased region" description="Basic and acidic residues" evidence="1">
    <location>
        <begin position="51"/>
        <end position="61"/>
    </location>
</feature>
<evidence type="ECO:0000313" key="2">
    <source>
        <dbReference type="EMBL" id="CAG9479207.1"/>
    </source>
</evidence>
<gene>
    <name evidence="2" type="ORF">PVW1_080032500</name>
</gene>
<dbReference type="EMBL" id="CAJZCX010000009">
    <property type="protein sequence ID" value="CAG9479207.1"/>
    <property type="molecule type" value="Genomic_DNA"/>
</dbReference>
<dbReference type="Proteomes" id="UP000779233">
    <property type="component" value="Unassembled WGS sequence"/>
</dbReference>
<comment type="caution">
    <text evidence="2">The sequence shown here is derived from an EMBL/GenBank/DDBJ whole genome shotgun (WGS) entry which is preliminary data.</text>
</comment>
<evidence type="ECO:0000313" key="3">
    <source>
        <dbReference type="Proteomes" id="UP000779233"/>
    </source>
</evidence>
<feature type="compositionally biased region" description="Acidic residues" evidence="1">
    <location>
        <begin position="501"/>
        <end position="514"/>
    </location>
</feature>